<dbReference type="PROSITE" id="PS00108">
    <property type="entry name" value="PROTEIN_KINASE_ST"/>
    <property type="match status" value="1"/>
</dbReference>
<keyword evidence="1" id="KW-0808">Transferase</keyword>
<dbReference type="Pfam" id="PF00069">
    <property type="entry name" value="Pkinase"/>
    <property type="match status" value="1"/>
</dbReference>
<dbReference type="GO" id="GO:0016301">
    <property type="term" value="F:kinase activity"/>
    <property type="evidence" value="ECO:0007669"/>
    <property type="project" value="UniProtKB-KW"/>
</dbReference>
<feature type="domain" description="Protein kinase" evidence="8">
    <location>
        <begin position="258"/>
        <end position="556"/>
    </location>
</feature>
<evidence type="ECO:0000256" key="6">
    <source>
        <dbReference type="ARBA" id="ARBA00037982"/>
    </source>
</evidence>
<keyword evidence="10" id="KW-1185">Reference proteome</keyword>
<evidence type="ECO:0000256" key="3">
    <source>
        <dbReference type="ARBA" id="ARBA00022777"/>
    </source>
</evidence>
<keyword evidence="5" id="KW-0652">Protein synthesis inhibitor</keyword>
<evidence type="ECO:0000256" key="1">
    <source>
        <dbReference type="ARBA" id="ARBA00022679"/>
    </source>
</evidence>
<organism evidence="9 10">
    <name type="scientific">Cardiosporidium cionae</name>
    <dbReference type="NCBI Taxonomy" id="476202"/>
    <lineage>
        <taxon>Eukaryota</taxon>
        <taxon>Sar</taxon>
        <taxon>Alveolata</taxon>
        <taxon>Apicomplexa</taxon>
        <taxon>Aconoidasida</taxon>
        <taxon>Nephromycida</taxon>
        <taxon>Cardiosporidium</taxon>
    </lineage>
</organism>
<feature type="compositionally biased region" description="Low complexity" evidence="7">
    <location>
        <begin position="201"/>
        <end position="216"/>
    </location>
</feature>
<gene>
    <name evidence="9" type="ORF">IE077_002133</name>
</gene>
<dbReference type="PANTHER" id="PTHR11042:SF138">
    <property type="entry name" value="SERINE_THREONINE-PROTEIN KINASE IKS1-RELATED"/>
    <property type="match status" value="1"/>
</dbReference>
<dbReference type="Gene3D" id="3.30.200.20">
    <property type="entry name" value="Phosphorylase Kinase, domain 1"/>
    <property type="match status" value="1"/>
</dbReference>
<dbReference type="InterPro" id="IPR000719">
    <property type="entry name" value="Prot_kinase_dom"/>
</dbReference>
<protein>
    <submittedName>
        <fullName evidence="9">Wee kinase</fullName>
    </submittedName>
</protein>
<evidence type="ECO:0000256" key="5">
    <source>
        <dbReference type="ARBA" id="ARBA00023193"/>
    </source>
</evidence>
<evidence type="ECO:0000313" key="10">
    <source>
        <dbReference type="Proteomes" id="UP000823046"/>
    </source>
</evidence>
<dbReference type="SMART" id="SM00220">
    <property type="entry name" value="S_TKc"/>
    <property type="match status" value="1"/>
</dbReference>
<dbReference type="PANTHER" id="PTHR11042">
    <property type="entry name" value="EUKARYOTIC TRANSLATION INITIATION FACTOR 2-ALPHA KINASE EIF2-ALPHA KINASE -RELATED"/>
    <property type="match status" value="1"/>
</dbReference>
<comment type="similarity">
    <text evidence="6">Belongs to the protein kinase superfamily. Ser/Thr protein kinase family. GCN2 subfamily.</text>
</comment>
<dbReference type="CDD" id="cd00180">
    <property type="entry name" value="PKc"/>
    <property type="match status" value="1"/>
</dbReference>
<dbReference type="Proteomes" id="UP000823046">
    <property type="component" value="Unassembled WGS sequence"/>
</dbReference>
<sequence>MACPMCGQGINPMTFSFESKVYFRMLQRLASSFCGTSPATSSSHFEEAESNAATGDSLNVFEEIFPWSRRHSSTSSLPFTSTLEPHLSEHRDAILMNSRLPVLYDVDPSPPSSSHLREDSSLPKGDIVSLPSFPLTNEWPSPHPKMYLPPPRTVAAEDIPNDSLFSTFAATETLSQRKIKNKIIVENQDSMHSKPVRKRLSQNNSTTPSSPMSSVNPFIRRPTVMKNFFFNETEGNSIPTLVNIPTELLITGYYKQFFVESKKLGSGSQGQVYLCTHVLDNLSLGEYAVKKMAVGDNKIWFRKMLREVKIRENIRHGNIIDYKHSWMEMYRSNDLCVWVPWLFVLMEYCNGGTLETLIWKDNEENSSESIVKNFSDCQIWKILLDIIYGLQHLHHSGILHRDIKASNILLKYSVDSFTGKRNITALLSDFGTAEIISDFTQRQNRHGFTGTVEYTAPELLEMDRQGHFRKDYDTKSDMWSLGIVLYALCYGKLPYSHKDPQICRNLILNHSCMILPDFPKRSSLLRHLLLALTSLNPQERPSTDEILTNRSVHRIIFDTHYLEAASEEFTHSF</sequence>
<name>A0ABQ7J4P6_9APIC</name>
<evidence type="ECO:0000256" key="4">
    <source>
        <dbReference type="ARBA" id="ARBA00022840"/>
    </source>
</evidence>
<keyword evidence="4" id="KW-0067">ATP-binding</keyword>
<dbReference type="SUPFAM" id="SSF56112">
    <property type="entry name" value="Protein kinase-like (PK-like)"/>
    <property type="match status" value="1"/>
</dbReference>
<evidence type="ECO:0000256" key="7">
    <source>
        <dbReference type="SAM" id="MobiDB-lite"/>
    </source>
</evidence>
<evidence type="ECO:0000313" key="9">
    <source>
        <dbReference type="EMBL" id="KAF8818156.1"/>
    </source>
</evidence>
<evidence type="ECO:0000256" key="2">
    <source>
        <dbReference type="ARBA" id="ARBA00022741"/>
    </source>
</evidence>
<reference evidence="9 10" key="1">
    <citation type="journal article" date="2020" name="bioRxiv">
        <title>Metabolic contributions of an alphaproteobacterial endosymbiont in the apicomplexan Cardiosporidium cionae.</title>
        <authorList>
            <person name="Hunter E.S."/>
            <person name="Paight C.J."/>
            <person name="Lane C.E."/>
        </authorList>
    </citation>
    <scope>NUCLEOTIDE SEQUENCE [LARGE SCALE GENOMIC DNA]</scope>
    <source>
        <strain evidence="9">ESH_2018</strain>
    </source>
</reference>
<dbReference type="InterPro" id="IPR011009">
    <property type="entry name" value="Kinase-like_dom_sf"/>
</dbReference>
<dbReference type="PROSITE" id="PS50011">
    <property type="entry name" value="PROTEIN_KINASE_DOM"/>
    <property type="match status" value="1"/>
</dbReference>
<dbReference type="EMBL" id="JADAQX010001087">
    <property type="protein sequence ID" value="KAF8818156.1"/>
    <property type="molecule type" value="Genomic_DNA"/>
</dbReference>
<feature type="region of interest" description="Disordered" evidence="7">
    <location>
        <begin position="187"/>
        <end position="216"/>
    </location>
</feature>
<keyword evidence="2" id="KW-0547">Nucleotide-binding</keyword>
<proteinExistence type="inferred from homology"/>
<dbReference type="Gene3D" id="1.10.510.10">
    <property type="entry name" value="Transferase(Phosphotransferase) domain 1"/>
    <property type="match status" value="1"/>
</dbReference>
<accession>A0ABQ7J4P6</accession>
<dbReference type="InterPro" id="IPR008271">
    <property type="entry name" value="Ser/Thr_kinase_AS"/>
</dbReference>
<keyword evidence="3 9" id="KW-0418">Kinase</keyword>
<comment type="caution">
    <text evidence="9">The sequence shown here is derived from an EMBL/GenBank/DDBJ whole genome shotgun (WGS) entry which is preliminary data.</text>
</comment>
<evidence type="ECO:0000259" key="8">
    <source>
        <dbReference type="PROSITE" id="PS50011"/>
    </source>
</evidence>
<dbReference type="InterPro" id="IPR050339">
    <property type="entry name" value="CC_SR_Kinase"/>
</dbReference>